<dbReference type="Proteomes" id="UP000054995">
    <property type="component" value="Unassembled WGS sequence"/>
</dbReference>
<accession>A0A0V1F5R7</accession>
<comment type="caution">
    <text evidence="1">The sequence shown here is derived from an EMBL/GenBank/DDBJ whole genome shotgun (WGS) entry which is preliminary data.</text>
</comment>
<reference evidence="1 2" key="1">
    <citation type="submission" date="2015-01" db="EMBL/GenBank/DDBJ databases">
        <title>Evolution of Trichinella species and genotypes.</title>
        <authorList>
            <person name="Korhonen P.K."/>
            <person name="Edoardo P."/>
            <person name="Giuseppe L.R."/>
            <person name="Gasser R.B."/>
        </authorList>
    </citation>
    <scope>NUCLEOTIDE SEQUENCE [LARGE SCALE GENOMIC DNA]</scope>
    <source>
        <strain evidence="1">ISS470</strain>
    </source>
</reference>
<organism evidence="1 2">
    <name type="scientific">Trichinella pseudospiralis</name>
    <name type="common">Parasitic roundworm</name>
    <dbReference type="NCBI Taxonomy" id="6337"/>
    <lineage>
        <taxon>Eukaryota</taxon>
        <taxon>Metazoa</taxon>
        <taxon>Ecdysozoa</taxon>
        <taxon>Nematoda</taxon>
        <taxon>Enoplea</taxon>
        <taxon>Dorylaimia</taxon>
        <taxon>Trichinellida</taxon>
        <taxon>Trichinellidae</taxon>
        <taxon>Trichinella</taxon>
    </lineage>
</organism>
<evidence type="ECO:0000313" key="1">
    <source>
        <dbReference type="EMBL" id="KRY81288.1"/>
    </source>
</evidence>
<gene>
    <name evidence="1" type="ORF">T4D_3903</name>
</gene>
<evidence type="ECO:0000313" key="2">
    <source>
        <dbReference type="Proteomes" id="UP000054995"/>
    </source>
</evidence>
<protein>
    <submittedName>
        <fullName evidence="1">Uncharacterized protein</fullName>
    </submittedName>
</protein>
<dbReference type="AlphaFoldDB" id="A0A0V1F5R7"/>
<sequence length="121" mass="14011">MYEEEKFETEEPTKGMFSIEVTKLICTLEIAVKIQNEDLSTPRKIIDFDQVQLMHKRIVLQHVLTLASFDVDAACLLQFDKFDNVSFISVNKRCFIEENSFPLSVAFVGNFLPDWGRMPCK</sequence>
<keyword evidence="2" id="KW-1185">Reference proteome</keyword>
<dbReference type="EMBL" id="JYDT01000244">
    <property type="protein sequence ID" value="KRY81288.1"/>
    <property type="molecule type" value="Genomic_DNA"/>
</dbReference>
<name>A0A0V1F5R7_TRIPS</name>
<proteinExistence type="predicted"/>